<evidence type="ECO:0000256" key="1">
    <source>
        <dbReference type="ARBA" id="ARBA00004496"/>
    </source>
</evidence>
<feature type="site" description="Important for substrate specificity" evidence="5">
    <location>
        <position position="153"/>
    </location>
</feature>
<dbReference type="GO" id="GO:0005737">
    <property type="term" value="C:cytoplasm"/>
    <property type="evidence" value="ECO:0007669"/>
    <property type="project" value="UniProtKB-SubCell"/>
</dbReference>
<comment type="caution">
    <text evidence="6">The sequence shown here is derived from an EMBL/GenBank/DDBJ whole genome shotgun (WGS) entry which is preliminary data.</text>
</comment>
<comment type="subcellular location">
    <subcellularLocation>
        <location evidence="1 5">Cytoplasm</location>
    </subcellularLocation>
</comment>
<reference evidence="6" key="2">
    <citation type="submission" date="2020-09" db="EMBL/GenBank/DDBJ databases">
        <authorList>
            <person name="Sun Q."/>
            <person name="Zhou Y."/>
        </authorList>
    </citation>
    <scope>NUCLEOTIDE SEQUENCE</scope>
    <source>
        <strain evidence="6">CGMCC 1.12181</strain>
    </source>
</reference>
<dbReference type="EC" id="3.6.1.-" evidence="5"/>
<evidence type="ECO:0000256" key="2">
    <source>
        <dbReference type="ARBA" id="ARBA00022490"/>
    </source>
</evidence>
<name>A0A917CWD5_9GAMM</name>
<proteinExistence type="inferred from homology"/>
<dbReference type="PANTHER" id="PTHR43213:SF10">
    <property type="entry name" value="7-METHYL-GTP PYROPHOSPHATASE"/>
    <property type="match status" value="1"/>
</dbReference>
<dbReference type="NCBIfam" id="TIGR00172">
    <property type="entry name" value="maf"/>
    <property type="match status" value="1"/>
</dbReference>
<dbReference type="Gene3D" id="3.90.950.10">
    <property type="match status" value="1"/>
</dbReference>
<dbReference type="Proteomes" id="UP000605253">
    <property type="component" value="Unassembled WGS sequence"/>
</dbReference>
<dbReference type="EMBL" id="BMEO01000012">
    <property type="protein sequence ID" value="GGG00594.1"/>
    <property type="molecule type" value="Genomic_DNA"/>
</dbReference>
<feature type="site" description="Important for substrate specificity" evidence="5">
    <location>
        <position position="70"/>
    </location>
</feature>
<comment type="function">
    <text evidence="5">Nucleoside triphosphate pyrophosphatase that hydrolyzes 7-methyl-GTP (m(7)GTP). May have a dual role in cell division arrest and in preventing the incorporation of modified nucleotides into cellular nucleic acids.</text>
</comment>
<dbReference type="CDD" id="cd00555">
    <property type="entry name" value="Maf"/>
    <property type="match status" value="1"/>
</dbReference>
<dbReference type="PANTHER" id="PTHR43213">
    <property type="entry name" value="BIFUNCTIONAL DTTP/UTP PYROPHOSPHATASE/METHYLTRANSFERASE PROTEIN-RELATED"/>
    <property type="match status" value="1"/>
</dbReference>
<dbReference type="GO" id="GO:0047429">
    <property type="term" value="F:nucleoside triphosphate diphosphatase activity"/>
    <property type="evidence" value="ECO:0007669"/>
    <property type="project" value="InterPro"/>
</dbReference>
<protein>
    <recommendedName>
        <fullName evidence="5">7-methyl-GTP pyrophosphatase</fullName>
        <shortName evidence="5">m(7)GTP pyrophosphatase</shortName>
        <ecNumber evidence="5">3.6.1.-</ecNumber>
    </recommendedName>
</protein>
<evidence type="ECO:0000313" key="7">
    <source>
        <dbReference type="Proteomes" id="UP000605253"/>
    </source>
</evidence>
<keyword evidence="4 5" id="KW-0546">Nucleotide metabolism</keyword>
<gene>
    <name evidence="6" type="primary">maf-2</name>
    <name evidence="6" type="ORF">GCM10011365_22310</name>
</gene>
<evidence type="ECO:0000313" key="6">
    <source>
        <dbReference type="EMBL" id="GGG00594.1"/>
    </source>
</evidence>
<evidence type="ECO:0000256" key="4">
    <source>
        <dbReference type="ARBA" id="ARBA00023080"/>
    </source>
</evidence>
<dbReference type="SUPFAM" id="SSF52972">
    <property type="entry name" value="ITPase-like"/>
    <property type="match status" value="1"/>
</dbReference>
<keyword evidence="7" id="KW-1185">Reference proteome</keyword>
<dbReference type="InterPro" id="IPR029001">
    <property type="entry name" value="ITPase-like_fam"/>
</dbReference>
<dbReference type="AlphaFoldDB" id="A0A917CWD5"/>
<reference evidence="6" key="1">
    <citation type="journal article" date="2014" name="Int. J. Syst. Evol. Microbiol.">
        <title>Complete genome sequence of Corynebacterium casei LMG S-19264T (=DSM 44701T), isolated from a smear-ripened cheese.</title>
        <authorList>
            <consortium name="US DOE Joint Genome Institute (JGI-PGF)"/>
            <person name="Walter F."/>
            <person name="Albersmeier A."/>
            <person name="Kalinowski J."/>
            <person name="Ruckert C."/>
        </authorList>
    </citation>
    <scope>NUCLEOTIDE SEQUENCE</scope>
    <source>
        <strain evidence="6">CGMCC 1.12181</strain>
    </source>
</reference>
<dbReference type="PIRSF" id="PIRSF006305">
    <property type="entry name" value="Maf"/>
    <property type="match status" value="1"/>
</dbReference>
<accession>A0A917CWD5</accession>
<dbReference type="InterPro" id="IPR003697">
    <property type="entry name" value="Maf-like"/>
</dbReference>
<feature type="site" description="Important for substrate specificity" evidence="5">
    <location>
        <position position="12"/>
    </location>
</feature>
<feature type="active site" description="Proton acceptor" evidence="5">
    <location>
        <position position="69"/>
    </location>
</feature>
<keyword evidence="2 5" id="KW-0963">Cytoplasm</keyword>
<keyword evidence="3 5" id="KW-0378">Hydrolase</keyword>
<sequence length="191" mass="21213">MIPIILASGSAYRLRQLQQLQLDVQTQTAGVDETLIFNESPPDRAGRLAIAKANKVKNQHKAAIVIGSDQVCALGHRIYRKPGNRENNLQQLRDFSGQTVVFYTALCVLGADDHQHFHINETKVQFRCLSETEIIRYVDKEQAYDCAGGFKMERLGLSLMASVSSDDPSALMGLPLIQLCAFLRELGVELP</sequence>
<organism evidence="6 7">
    <name type="scientific">Marinicella pacifica</name>
    <dbReference type="NCBI Taxonomy" id="1171543"/>
    <lineage>
        <taxon>Bacteria</taxon>
        <taxon>Pseudomonadati</taxon>
        <taxon>Pseudomonadota</taxon>
        <taxon>Gammaproteobacteria</taxon>
        <taxon>Lysobacterales</taxon>
        <taxon>Marinicellaceae</taxon>
        <taxon>Marinicella</taxon>
    </lineage>
</organism>
<comment type="similarity">
    <text evidence="5">Belongs to the Maf family. YceF subfamily.</text>
</comment>
<evidence type="ECO:0000256" key="3">
    <source>
        <dbReference type="ARBA" id="ARBA00022801"/>
    </source>
</evidence>
<comment type="catalytic activity">
    <reaction evidence="5">
        <text>N(7)-methyl-GTP + H2O = N(7)-methyl-GMP + diphosphate + H(+)</text>
        <dbReference type="Rhea" id="RHEA:58744"/>
        <dbReference type="ChEBI" id="CHEBI:15377"/>
        <dbReference type="ChEBI" id="CHEBI:15378"/>
        <dbReference type="ChEBI" id="CHEBI:33019"/>
        <dbReference type="ChEBI" id="CHEBI:58285"/>
        <dbReference type="ChEBI" id="CHEBI:87133"/>
    </reaction>
</comment>
<comment type="caution">
    <text evidence="5">Lacks conserved residue(s) required for the propagation of feature annotation.</text>
</comment>
<dbReference type="HAMAP" id="MF_00528">
    <property type="entry name" value="Maf"/>
    <property type="match status" value="1"/>
</dbReference>
<dbReference type="RefSeq" id="WP_188365832.1">
    <property type="nucleotide sequence ID" value="NZ_BAABJF010000009.1"/>
</dbReference>
<comment type="cofactor">
    <cofactor evidence="5">
        <name>a divalent metal cation</name>
        <dbReference type="ChEBI" id="CHEBI:60240"/>
    </cofactor>
</comment>
<dbReference type="GO" id="GO:0009117">
    <property type="term" value="P:nucleotide metabolic process"/>
    <property type="evidence" value="ECO:0007669"/>
    <property type="project" value="UniProtKB-KW"/>
</dbReference>
<dbReference type="Pfam" id="PF02545">
    <property type="entry name" value="Maf"/>
    <property type="match status" value="1"/>
</dbReference>
<evidence type="ECO:0000256" key="5">
    <source>
        <dbReference type="HAMAP-Rule" id="MF_00528"/>
    </source>
</evidence>